<name>G2YQY5_BOTF4</name>
<sequence>MLAEQISTWRASRFYRGSFTGTCLHTGTKILEETLIKGGAIL</sequence>
<accession>G2YQY5</accession>
<reference evidence="2" key="1">
    <citation type="journal article" date="2011" name="PLoS Genet.">
        <title>Genomic analysis of the necrotrophic fungal pathogens Sclerotinia sclerotiorum and Botrytis cinerea.</title>
        <authorList>
            <person name="Amselem J."/>
            <person name="Cuomo C.A."/>
            <person name="van Kan J.A."/>
            <person name="Viaud M."/>
            <person name="Benito E.P."/>
            <person name="Couloux A."/>
            <person name="Coutinho P.M."/>
            <person name="de Vries R.P."/>
            <person name="Dyer P.S."/>
            <person name="Fillinger S."/>
            <person name="Fournier E."/>
            <person name="Gout L."/>
            <person name="Hahn M."/>
            <person name="Kohn L."/>
            <person name="Lapalu N."/>
            <person name="Plummer K.M."/>
            <person name="Pradier J.M."/>
            <person name="Quevillon E."/>
            <person name="Sharon A."/>
            <person name="Simon A."/>
            <person name="ten Have A."/>
            <person name="Tudzynski B."/>
            <person name="Tudzynski P."/>
            <person name="Wincker P."/>
            <person name="Andrew M."/>
            <person name="Anthouard V."/>
            <person name="Beever R.E."/>
            <person name="Beffa R."/>
            <person name="Benoit I."/>
            <person name="Bouzid O."/>
            <person name="Brault B."/>
            <person name="Chen Z."/>
            <person name="Choquer M."/>
            <person name="Collemare J."/>
            <person name="Cotton P."/>
            <person name="Danchin E.G."/>
            <person name="Da Silva C."/>
            <person name="Gautier A."/>
            <person name="Giraud C."/>
            <person name="Giraud T."/>
            <person name="Gonzalez C."/>
            <person name="Grossetete S."/>
            <person name="Guldener U."/>
            <person name="Henrissat B."/>
            <person name="Howlett B.J."/>
            <person name="Kodira C."/>
            <person name="Kretschmer M."/>
            <person name="Lappartient A."/>
            <person name="Leroch M."/>
            <person name="Levis C."/>
            <person name="Mauceli E."/>
            <person name="Neuveglise C."/>
            <person name="Oeser B."/>
            <person name="Pearson M."/>
            <person name="Poulain J."/>
            <person name="Poussereau N."/>
            <person name="Quesneville H."/>
            <person name="Rascle C."/>
            <person name="Schumacher J."/>
            <person name="Segurens B."/>
            <person name="Sexton A."/>
            <person name="Silva E."/>
            <person name="Sirven C."/>
            <person name="Soanes D.M."/>
            <person name="Talbot N.J."/>
            <person name="Templeton M."/>
            <person name="Yandava C."/>
            <person name="Yarden O."/>
            <person name="Zeng Q."/>
            <person name="Rollins J.A."/>
            <person name="Lebrun M.H."/>
            <person name="Dickman M."/>
        </authorList>
    </citation>
    <scope>NUCLEOTIDE SEQUENCE [LARGE SCALE GENOMIC DNA]</scope>
    <source>
        <strain evidence="2">T4</strain>
    </source>
</reference>
<protein>
    <submittedName>
        <fullName evidence="1">Uncharacterized protein</fullName>
    </submittedName>
</protein>
<evidence type="ECO:0000313" key="2">
    <source>
        <dbReference type="Proteomes" id="UP000008177"/>
    </source>
</evidence>
<organism evidence="1 2">
    <name type="scientific">Botryotinia fuckeliana (strain T4)</name>
    <name type="common">Noble rot fungus</name>
    <name type="synonym">Botrytis cinerea</name>
    <dbReference type="NCBI Taxonomy" id="999810"/>
    <lineage>
        <taxon>Eukaryota</taxon>
        <taxon>Fungi</taxon>
        <taxon>Dikarya</taxon>
        <taxon>Ascomycota</taxon>
        <taxon>Pezizomycotina</taxon>
        <taxon>Leotiomycetes</taxon>
        <taxon>Helotiales</taxon>
        <taxon>Sclerotiniaceae</taxon>
        <taxon>Botrytis</taxon>
    </lineage>
</organism>
<dbReference type="HOGENOM" id="CLU_3260466_0_0_1"/>
<dbReference type="Proteomes" id="UP000008177">
    <property type="component" value="Unplaced contigs"/>
</dbReference>
<dbReference type="InParanoid" id="G2YQY5"/>
<dbReference type="EMBL" id="FQ790349">
    <property type="protein sequence ID" value="CCD54033.1"/>
    <property type="molecule type" value="Genomic_DNA"/>
</dbReference>
<gene>
    <name evidence="1" type="ORF">BofuT4_uP132130.1</name>
</gene>
<dbReference type="AlphaFoldDB" id="G2YQY5"/>
<evidence type="ECO:0000313" key="1">
    <source>
        <dbReference type="EMBL" id="CCD54033.1"/>
    </source>
</evidence>
<proteinExistence type="predicted"/>